<evidence type="ECO:0000256" key="6">
    <source>
        <dbReference type="ARBA" id="ARBA00023163"/>
    </source>
</evidence>
<organism evidence="8">
    <name type="scientific">marine metagenome</name>
    <dbReference type="NCBI Taxonomy" id="408172"/>
    <lineage>
        <taxon>unclassified sequences</taxon>
        <taxon>metagenomes</taxon>
        <taxon>ecological metagenomes</taxon>
    </lineage>
</organism>
<dbReference type="PANTHER" id="PTHR34701">
    <property type="entry name" value="TRANSCRIPTIONAL REGULATOR MRAZ"/>
    <property type="match status" value="1"/>
</dbReference>
<dbReference type="InterPro" id="IPR038619">
    <property type="entry name" value="MraZ_sf"/>
</dbReference>
<dbReference type="SUPFAM" id="SSF89447">
    <property type="entry name" value="AbrB/MazE/MraZ-like"/>
    <property type="match status" value="1"/>
</dbReference>
<dbReference type="GO" id="GO:2000143">
    <property type="term" value="P:negative regulation of DNA-templated transcription initiation"/>
    <property type="evidence" value="ECO:0007669"/>
    <property type="project" value="TreeGrafter"/>
</dbReference>
<dbReference type="InterPro" id="IPR003444">
    <property type="entry name" value="MraZ"/>
</dbReference>
<keyword evidence="2" id="KW-0963">Cytoplasm</keyword>
<dbReference type="InterPro" id="IPR035642">
    <property type="entry name" value="MraZ_N"/>
</dbReference>
<dbReference type="Gene3D" id="3.40.1550.20">
    <property type="entry name" value="Transcriptional regulator MraZ domain"/>
    <property type="match status" value="1"/>
</dbReference>
<dbReference type="GO" id="GO:0000976">
    <property type="term" value="F:transcription cis-regulatory region binding"/>
    <property type="evidence" value="ECO:0007669"/>
    <property type="project" value="TreeGrafter"/>
</dbReference>
<protein>
    <recommendedName>
        <fullName evidence="1">Transcriptional regulator MraZ</fullName>
    </recommendedName>
</protein>
<keyword evidence="4" id="KW-0805">Transcription regulation</keyword>
<evidence type="ECO:0000256" key="5">
    <source>
        <dbReference type="ARBA" id="ARBA00023125"/>
    </source>
</evidence>
<dbReference type="AlphaFoldDB" id="A0A383AVY0"/>
<dbReference type="PROSITE" id="PS51740">
    <property type="entry name" value="SPOVT_ABRB"/>
    <property type="match status" value="1"/>
</dbReference>
<evidence type="ECO:0000256" key="3">
    <source>
        <dbReference type="ARBA" id="ARBA00022737"/>
    </source>
</evidence>
<dbReference type="GO" id="GO:0003700">
    <property type="term" value="F:DNA-binding transcription factor activity"/>
    <property type="evidence" value="ECO:0007669"/>
    <property type="project" value="InterPro"/>
</dbReference>
<sequence length="154" mass="17051">MAEISDIVPVYYNSLYKHGVDGKRRVQVPAKWRPASPDVEFTLVVWPKSAHGPCLRALPPEQMAKLMEDINGMSNDDPNKVVLKRFIGSESMQVALDKAGRICLPEAMASLAGITKEAVLVGLLDRFEIWSPDRYAEVRSDDQGMAGTAFSLME</sequence>
<dbReference type="Pfam" id="PF02381">
    <property type="entry name" value="MraZ"/>
    <property type="match status" value="1"/>
</dbReference>
<keyword evidence="5" id="KW-0238">DNA-binding</keyword>
<evidence type="ECO:0000256" key="2">
    <source>
        <dbReference type="ARBA" id="ARBA00022490"/>
    </source>
</evidence>
<dbReference type="InterPro" id="IPR035644">
    <property type="entry name" value="MraZ_C"/>
</dbReference>
<evidence type="ECO:0000313" key="8">
    <source>
        <dbReference type="EMBL" id="SVE11997.1"/>
    </source>
</evidence>
<accession>A0A383AVY0</accession>
<dbReference type="InterPro" id="IPR007159">
    <property type="entry name" value="SpoVT-AbrB_dom"/>
</dbReference>
<feature type="domain" description="SpoVT-AbrB" evidence="7">
    <location>
        <begin position="91"/>
        <end position="134"/>
    </location>
</feature>
<evidence type="ECO:0000256" key="1">
    <source>
        <dbReference type="ARBA" id="ARBA00013860"/>
    </source>
</evidence>
<name>A0A383AVY0_9ZZZZ</name>
<dbReference type="PANTHER" id="PTHR34701:SF1">
    <property type="entry name" value="TRANSCRIPTIONAL REGULATOR MRAZ"/>
    <property type="match status" value="1"/>
</dbReference>
<proteinExistence type="inferred from homology"/>
<dbReference type="EMBL" id="UINC01195430">
    <property type="protein sequence ID" value="SVE11997.1"/>
    <property type="molecule type" value="Genomic_DNA"/>
</dbReference>
<dbReference type="InterPro" id="IPR037914">
    <property type="entry name" value="SpoVT-AbrB_sf"/>
</dbReference>
<keyword evidence="3" id="KW-0677">Repeat</keyword>
<reference evidence="8" key="1">
    <citation type="submission" date="2018-05" db="EMBL/GenBank/DDBJ databases">
        <authorList>
            <person name="Lanie J.A."/>
            <person name="Ng W.-L."/>
            <person name="Kazmierczak K.M."/>
            <person name="Andrzejewski T.M."/>
            <person name="Davidsen T.M."/>
            <person name="Wayne K.J."/>
            <person name="Tettelin H."/>
            <person name="Glass J.I."/>
            <person name="Rusch D."/>
            <person name="Podicherti R."/>
            <person name="Tsui H.-C.T."/>
            <person name="Winkler M.E."/>
        </authorList>
    </citation>
    <scope>NUCLEOTIDE SEQUENCE</scope>
</reference>
<dbReference type="HAMAP" id="MF_01008">
    <property type="entry name" value="MraZ"/>
    <property type="match status" value="1"/>
</dbReference>
<evidence type="ECO:0000256" key="4">
    <source>
        <dbReference type="ARBA" id="ARBA00023015"/>
    </source>
</evidence>
<keyword evidence="6" id="KW-0804">Transcription</keyword>
<gene>
    <name evidence="8" type="ORF">METZ01_LOCUS464851</name>
</gene>
<dbReference type="InterPro" id="IPR020603">
    <property type="entry name" value="MraZ_dom"/>
</dbReference>
<dbReference type="CDD" id="cd16320">
    <property type="entry name" value="MraZ_N"/>
    <property type="match status" value="1"/>
</dbReference>
<evidence type="ECO:0000259" key="7">
    <source>
        <dbReference type="PROSITE" id="PS51740"/>
    </source>
</evidence>
<dbReference type="CDD" id="cd16321">
    <property type="entry name" value="MraZ_C"/>
    <property type="match status" value="1"/>
</dbReference>